<dbReference type="PANTHER" id="PTHR12714">
    <property type="entry name" value="PROTEIN-S ISOPRENYLCYSTEINE O-METHYLTRANSFERASE"/>
    <property type="match status" value="1"/>
</dbReference>
<accession>A0A3G7TY80</accession>
<dbReference type="EMBL" id="CP027753">
    <property type="protein sequence ID" value="AZE51279.1"/>
    <property type="molecule type" value="Genomic_DNA"/>
</dbReference>
<dbReference type="RefSeq" id="WP_124322402.1">
    <property type="nucleotide sequence ID" value="NZ_CP027753.1"/>
</dbReference>
<evidence type="ECO:0000256" key="5">
    <source>
        <dbReference type="SAM" id="Phobius"/>
    </source>
</evidence>
<gene>
    <name evidence="6" type="ORF">C4K04_5641</name>
</gene>
<reference evidence="6 7" key="1">
    <citation type="submission" date="2018-03" db="EMBL/GenBank/DDBJ databases">
        <title>Diversity of phytobeneficial traits revealed by whole-genome analysis of worldwide-isolated phenazine-producing Pseudomonas spp.</title>
        <authorList>
            <person name="Biessy A."/>
            <person name="Novinscak A."/>
            <person name="Blom J."/>
            <person name="Leger G."/>
            <person name="Thomashow L.S."/>
            <person name="Cazorla F.M."/>
            <person name="Josic D."/>
            <person name="Filion M."/>
        </authorList>
    </citation>
    <scope>NUCLEOTIDE SEQUENCE [LARGE SCALE GENOMIC DNA]</scope>
    <source>
        <strain evidence="6 7">B25</strain>
    </source>
</reference>
<feature type="transmembrane region" description="Helical" evidence="5">
    <location>
        <begin position="97"/>
        <end position="122"/>
    </location>
</feature>
<dbReference type="AlphaFoldDB" id="A0A3G7TY80"/>
<evidence type="ECO:0008006" key="8">
    <source>
        <dbReference type="Google" id="ProtNLM"/>
    </source>
</evidence>
<evidence type="ECO:0000256" key="1">
    <source>
        <dbReference type="ARBA" id="ARBA00004127"/>
    </source>
</evidence>
<dbReference type="Proteomes" id="UP000268048">
    <property type="component" value="Chromosome"/>
</dbReference>
<sequence>MPAPPDGPPLSPPLLYLLFLIAALLLADGVPLPVPVNGWQRTLALLLIIGGQGLSFWAMWRLRQRHTTTSNRGEPRRLLCDGPFAISRNPINLGDTLGYCAIALLLGSLWPWLLLPLLIYLMNLTVIRPDENHLLELFGDRYRDYCRKVRRWL</sequence>
<dbReference type="GO" id="GO:0012505">
    <property type="term" value="C:endomembrane system"/>
    <property type="evidence" value="ECO:0007669"/>
    <property type="project" value="UniProtKB-SubCell"/>
</dbReference>
<keyword evidence="4 5" id="KW-0472">Membrane</keyword>
<name>A0A3G7TY80_9PSED</name>
<organism evidence="6 7">
    <name type="scientific">Pseudomonas chlororaphis</name>
    <dbReference type="NCBI Taxonomy" id="587753"/>
    <lineage>
        <taxon>Bacteria</taxon>
        <taxon>Pseudomonadati</taxon>
        <taxon>Pseudomonadota</taxon>
        <taxon>Gammaproteobacteria</taxon>
        <taxon>Pseudomonadales</taxon>
        <taxon>Pseudomonadaceae</taxon>
        <taxon>Pseudomonas</taxon>
    </lineage>
</organism>
<protein>
    <recommendedName>
        <fullName evidence="8">Isoprenylcysteine carboxylmethyltransferase family protein</fullName>
    </recommendedName>
</protein>
<evidence type="ECO:0000256" key="4">
    <source>
        <dbReference type="ARBA" id="ARBA00023136"/>
    </source>
</evidence>
<proteinExistence type="predicted"/>
<dbReference type="InterPro" id="IPR007318">
    <property type="entry name" value="Phopholipid_MeTrfase"/>
</dbReference>
<keyword evidence="3 5" id="KW-1133">Transmembrane helix</keyword>
<feature type="transmembrane region" description="Helical" evidence="5">
    <location>
        <begin position="39"/>
        <end position="60"/>
    </location>
</feature>
<dbReference type="Pfam" id="PF04191">
    <property type="entry name" value="PEMT"/>
    <property type="match status" value="1"/>
</dbReference>
<dbReference type="Gene3D" id="1.20.120.1630">
    <property type="match status" value="1"/>
</dbReference>
<comment type="subcellular location">
    <subcellularLocation>
        <location evidence="1">Endomembrane system</location>
        <topology evidence="1">Multi-pass membrane protein</topology>
    </subcellularLocation>
</comment>
<keyword evidence="2 5" id="KW-0812">Transmembrane</keyword>
<evidence type="ECO:0000313" key="6">
    <source>
        <dbReference type="EMBL" id="AZE51279.1"/>
    </source>
</evidence>
<evidence type="ECO:0000256" key="3">
    <source>
        <dbReference type="ARBA" id="ARBA00022989"/>
    </source>
</evidence>
<evidence type="ECO:0000256" key="2">
    <source>
        <dbReference type="ARBA" id="ARBA00022692"/>
    </source>
</evidence>
<dbReference type="GO" id="GO:0016740">
    <property type="term" value="F:transferase activity"/>
    <property type="evidence" value="ECO:0007669"/>
    <property type="project" value="UniProtKB-ARBA"/>
</dbReference>
<dbReference type="PANTHER" id="PTHR12714:SF24">
    <property type="entry name" value="SLR1182 PROTEIN"/>
    <property type="match status" value="1"/>
</dbReference>
<evidence type="ECO:0000313" key="7">
    <source>
        <dbReference type="Proteomes" id="UP000268048"/>
    </source>
</evidence>